<dbReference type="SUPFAM" id="SSF81321">
    <property type="entry name" value="Family A G protein-coupled receptor-like"/>
    <property type="match status" value="1"/>
</dbReference>
<feature type="transmembrane region" description="Helical" evidence="14">
    <location>
        <begin position="100"/>
        <end position="122"/>
    </location>
</feature>
<feature type="domain" description="G-protein coupled receptors family 1 profile" evidence="15">
    <location>
        <begin position="43"/>
        <end position="292"/>
    </location>
</feature>
<dbReference type="Proteomes" id="UP000008672">
    <property type="component" value="Unassembled WGS sequence"/>
</dbReference>
<dbReference type="GO" id="GO:0004984">
    <property type="term" value="F:olfactory receptor activity"/>
    <property type="evidence" value="ECO:0007669"/>
    <property type="project" value="InterPro"/>
</dbReference>
<evidence type="ECO:0000256" key="11">
    <source>
        <dbReference type="ARBA" id="ARBA00023180"/>
    </source>
</evidence>
<keyword evidence="5 14" id="KW-0552">Olfaction</keyword>
<name>H3A181_LATCH</name>
<dbReference type="InterPro" id="IPR000725">
    <property type="entry name" value="Olfact_rcpt"/>
</dbReference>
<keyword evidence="7 13" id="KW-0297">G-protein coupled receptor</keyword>
<keyword evidence="12 13" id="KW-0807">Transducer</keyword>
<evidence type="ECO:0000256" key="12">
    <source>
        <dbReference type="ARBA" id="ARBA00023224"/>
    </source>
</evidence>
<dbReference type="PRINTS" id="PR00245">
    <property type="entry name" value="OLFACTORYR"/>
</dbReference>
<keyword evidence="8 14" id="KW-0472">Membrane</keyword>
<dbReference type="Ensembl" id="ENSLACT00000003432.1">
    <property type="protein sequence ID" value="ENSLACP00000003402.1"/>
    <property type="gene ID" value="ENSLACG00000003038.1"/>
</dbReference>
<evidence type="ECO:0000256" key="1">
    <source>
        <dbReference type="ARBA" id="ARBA00004651"/>
    </source>
</evidence>
<keyword evidence="17" id="KW-1185">Reference proteome</keyword>
<feature type="transmembrane region" description="Helical" evidence="14">
    <location>
        <begin position="28"/>
        <end position="53"/>
    </location>
</feature>
<dbReference type="EMBL" id="AFYH01205831">
    <property type="status" value="NOT_ANNOTATED_CDS"/>
    <property type="molecule type" value="Genomic_DNA"/>
</dbReference>
<evidence type="ECO:0000256" key="14">
    <source>
        <dbReference type="RuleBase" id="RU363047"/>
    </source>
</evidence>
<sequence length="324" mass="36511">FIMDNSSLTSNMILKLEGFSLSPTITNLTFILTLIVYVLTVIANAVVLGVLVLDKKLYEPMYLLLWNMSINDLIGICSTMPRILMVLLSTTNEISYKNCIVQAFFVHIYGSVSFTVLAAMAYDRYIAICNPLRYHTIMTKRAIAVLSLLVWAIPVLLVMTLFGLALRVLPCRSIIYDITCSNMGILSLTCANITVNNIYGLFMSAVLNAIALFSVIYSYAKILITCLTNKHAESKSKAVHTCSTHLLVFAIYELSNVILIISYRFNKSSRNFQHVMGMICVIIPTFANPIIYGIKTKNIQTRIIRMFKIKIFPRRNQNVEGVRE</sequence>
<accession>H3A181</accession>
<feature type="transmembrane region" description="Helical" evidence="14">
    <location>
        <begin position="275"/>
        <end position="294"/>
    </location>
</feature>
<evidence type="ECO:0000256" key="10">
    <source>
        <dbReference type="ARBA" id="ARBA00023170"/>
    </source>
</evidence>
<dbReference type="PANTHER" id="PTHR26451">
    <property type="entry name" value="G_PROTEIN_RECEP_F1_2 DOMAIN-CONTAINING PROTEIN"/>
    <property type="match status" value="1"/>
</dbReference>
<keyword evidence="11" id="KW-0325">Glycoprotein</keyword>
<reference evidence="16" key="2">
    <citation type="submission" date="2025-08" db="UniProtKB">
        <authorList>
            <consortium name="Ensembl"/>
        </authorList>
    </citation>
    <scope>IDENTIFICATION</scope>
</reference>
<dbReference type="FunFam" id="1.20.1070.10:FF:000024">
    <property type="entry name" value="Olfactory receptor"/>
    <property type="match status" value="1"/>
</dbReference>
<dbReference type="OMA" id="MPRILMV"/>
<keyword evidence="2 14" id="KW-1003">Cell membrane</keyword>
<dbReference type="InParanoid" id="H3A181"/>
<reference evidence="17" key="1">
    <citation type="submission" date="2011-08" db="EMBL/GenBank/DDBJ databases">
        <title>The draft genome of Latimeria chalumnae.</title>
        <authorList>
            <person name="Di Palma F."/>
            <person name="Alfoldi J."/>
            <person name="Johnson J."/>
            <person name="Berlin A."/>
            <person name="Gnerre S."/>
            <person name="Jaffe D."/>
            <person name="MacCallum I."/>
            <person name="Young S."/>
            <person name="Walker B.J."/>
            <person name="Lander E."/>
            <person name="Lindblad-Toh K."/>
        </authorList>
    </citation>
    <scope>NUCLEOTIDE SEQUENCE [LARGE SCALE GENOMIC DNA]</scope>
    <source>
        <strain evidence="17">Wild caught</strain>
    </source>
</reference>
<dbReference type="InterPro" id="IPR000276">
    <property type="entry name" value="GPCR_Rhodpsn"/>
</dbReference>
<keyword evidence="3 14" id="KW-0716">Sensory transduction</keyword>
<dbReference type="InterPro" id="IPR017452">
    <property type="entry name" value="GPCR_Rhodpsn_7TM"/>
</dbReference>
<evidence type="ECO:0000313" key="16">
    <source>
        <dbReference type="Ensembl" id="ENSLACP00000003402.1"/>
    </source>
</evidence>
<evidence type="ECO:0000256" key="5">
    <source>
        <dbReference type="ARBA" id="ARBA00022725"/>
    </source>
</evidence>
<feature type="transmembrane region" description="Helical" evidence="14">
    <location>
        <begin position="143"/>
        <end position="166"/>
    </location>
</feature>
<feature type="transmembrane region" description="Helical" evidence="14">
    <location>
        <begin position="198"/>
        <end position="220"/>
    </location>
</feature>
<keyword evidence="9" id="KW-1015">Disulfide bond</keyword>
<evidence type="ECO:0000259" key="15">
    <source>
        <dbReference type="PROSITE" id="PS50262"/>
    </source>
</evidence>
<organism evidence="16 17">
    <name type="scientific">Latimeria chalumnae</name>
    <name type="common">Coelacanth</name>
    <dbReference type="NCBI Taxonomy" id="7897"/>
    <lineage>
        <taxon>Eukaryota</taxon>
        <taxon>Metazoa</taxon>
        <taxon>Chordata</taxon>
        <taxon>Craniata</taxon>
        <taxon>Vertebrata</taxon>
        <taxon>Euteleostomi</taxon>
        <taxon>Coelacanthiformes</taxon>
        <taxon>Coelacanthidae</taxon>
        <taxon>Latimeria</taxon>
    </lineage>
</organism>
<evidence type="ECO:0000256" key="4">
    <source>
        <dbReference type="ARBA" id="ARBA00022692"/>
    </source>
</evidence>
<evidence type="ECO:0000313" key="17">
    <source>
        <dbReference type="Proteomes" id="UP000008672"/>
    </source>
</evidence>
<dbReference type="PROSITE" id="PS50262">
    <property type="entry name" value="G_PROTEIN_RECEP_F1_2"/>
    <property type="match status" value="1"/>
</dbReference>
<keyword evidence="6 14" id="KW-1133">Transmembrane helix</keyword>
<evidence type="ECO:0000256" key="13">
    <source>
        <dbReference type="RuleBase" id="RU000688"/>
    </source>
</evidence>
<comment type="similarity">
    <text evidence="13">Belongs to the G-protein coupled receptor 1 family.</text>
</comment>
<proteinExistence type="inferred from homology"/>
<protein>
    <recommendedName>
        <fullName evidence="14">Olfactory receptor</fullName>
    </recommendedName>
</protein>
<dbReference type="AlphaFoldDB" id="H3A181"/>
<dbReference type="Pfam" id="PF13853">
    <property type="entry name" value="7tm_4"/>
    <property type="match status" value="1"/>
</dbReference>
<dbReference type="FunCoup" id="H3A181">
    <property type="interactions" value="499"/>
</dbReference>
<dbReference type="GeneTree" id="ENSGT00940000163767"/>
<dbReference type="InterPro" id="IPR052921">
    <property type="entry name" value="GPCR1_Superfamily_Member"/>
</dbReference>
<dbReference type="eggNOG" id="ENOG502QR3E">
    <property type="taxonomic scope" value="Eukaryota"/>
</dbReference>
<dbReference type="Gene3D" id="1.20.1070.10">
    <property type="entry name" value="Rhodopsin 7-helix transmembrane proteins"/>
    <property type="match status" value="1"/>
</dbReference>
<reference evidence="16" key="3">
    <citation type="submission" date="2025-09" db="UniProtKB">
        <authorList>
            <consortium name="Ensembl"/>
        </authorList>
    </citation>
    <scope>IDENTIFICATION</scope>
</reference>
<keyword evidence="10 13" id="KW-0675">Receptor</keyword>
<dbReference type="HOGENOM" id="CLU_012526_0_1_1"/>
<evidence type="ECO:0000256" key="6">
    <source>
        <dbReference type="ARBA" id="ARBA00022989"/>
    </source>
</evidence>
<dbReference type="PANTHER" id="PTHR26451:SF854">
    <property type="entry name" value="ODORANT RECEPTOR-RELATED"/>
    <property type="match status" value="1"/>
</dbReference>
<evidence type="ECO:0000256" key="7">
    <source>
        <dbReference type="ARBA" id="ARBA00023040"/>
    </source>
</evidence>
<dbReference type="GO" id="GO:0005549">
    <property type="term" value="F:odorant binding"/>
    <property type="evidence" value="ECO:0007669"/>
    <property type="project" value="TreeGrafter"/>
</dbReference>
<comment type="subcellular location">
    <subcellularLocation>
        <location evidence="1 14">Cell membrane</location>
        <topology evidence="1 14">Multi-pass membrane protein</topology>
    </subcellularLocation>
</comment>
<evidence type="ECO:0000256" key="9">
    <source>
        <dbReference type="ARBA" id="ARBA00023157"/>
    </source>
</evidence>
<evidence type="ECO:0000256" key="8">
    <source>
        <dbReference type="ARBA" id="ARBA00023136"/>
    </source>
</evidence>
<keyword evidence="4 13" id="KW-0812">Transmembrane</keyword>
<feature type="transmembrane region" description="Helical" evidence="14">
    <location>
        <begin position="241"/>
        <end position="263"/>
    </location>
</feature>
<evidence type="ECO:0000256" key="3">
    <source>
        <dbReference type="ARBA" id="ARBA00022606"/>
    </source>
</evidence>
<dbReference type="GO" id="GO:0005886">
    <property type="term" value="C:plasma membrane"/>
    <property type="evidence" value="ECO:0007669"/>
    <property type="project" value="UniProtKB-SubCell"/>
</dbReference>
<dbReference type="PRINTS" id="PR00237">
    <property type="entry name" value="GPCRRHODOPSN"/>
</dbReference>
<feature type="transmembrane region" description="Helical" evidence="14">
    <location>
        <begin position="65"/>
        <end position="88"/>
    </location>
</feature>
<evidence type="ECO:0000256" key="2">
    <source>
        <dbReference type="ARBA" id="ARBA00022475"/>
    </source>
</evidence>
<dbReference type="PROSITE" id="PS00237">
    <property type="entry name" value="G_PROTEIN_RECEP_F1_1"/>
    <property type="match status" value="1"/>
</dbReference>
<dbReference type="GO" id="GO:0004930">
    <property type="term" value="F:G protein-coupled receptor activity"/>
    <property type="evidence" value="ECO:0007669"/>
    <property type="project" value="UniProtKB-KW"/>
</dbReference>